<keyword evidence="1" id="KW-1133">Transmembrane helix</keyword>
<name>A0A0P7C631_9BACT</name>
<gene>
    <name evidence="2" type="ORF">AFM12_09560</name>
</gene>
<feature type="transmembrane region" description="Helical" evidence="1">
    <location>
        <begin position="90"/>
        <end position="112"/>
    </location>
</feature>
<dbReference type="InterPro" id="IPR004690">
    <property type="entry name" value="Maln_transptMadL"/>
</dbReference>
<reference evidence="2 3" key="1">
    <citation type="submission" date="2015-07" db="EMBL/GenBank/DDBJ databases">
        <title>The draft genome sequence of Leadbetterella sp. JN14-9.</title>
        <authorList>
            <person name="Liu Y."/>
            <person name="Du J."/>
            <person name="Shao Z."/>
        </authorList>
    </citation>
    <scope>NUCLEOTIDE SEQUENCE [LARGE SCALE GENOMIC DNA]</scope>
    <source>
        <strain evidence="2 3">JN14-9</strain>
    </source>
</reference>
<comment type="caution">
    <text evidence="2">The sequence shown here is derived from an EMBL/GenBank/DDBJ whole genome shotgun (WGS) entry which is preliminary data.</text>
</comment>
<dbReference type="EMBL" id="LGTQ01000006">
    <property type="protein sequence ID" value="KPM48811.1"/>
    <property type="molecule type" value="Genomic_DNA"/>
</dbReference>
<dbReference type="NCBIfam" id="TIGR00807">
    <property type="entry name" value="malonate_madL"/>
    <property type="match status" value="1"/>
</dbReference>
<sequence length="122" mass="12796">MKIYGVALLAFCYLLGKYLGGLLGSLLGINADVGGVGFAMLSLILLNAWLKKKGFLEEETEKGLLFWSSMYIPVVVAMASVLNVKGALSGGWAAVVIGVVVTFGSFALVPVISKVGLKNKKA</sequence>
<feature type="transmembrane region" description="Helical" evidence="1">
    <location>
        <begin position="63"/>
        <end position="84"/>
    </location>
</feature>
<feature type="transmembrane region" description="Helical" evidence="1">
    <location>
        <begin position="33"/>
        <end position="51"/>
    </location>
</feature>
<protein>
    <submittedName>
        <fullName evidence="2">Malonate transporter</fullName>
    </submittedName>
</protein>
<dbReference type="AlphaFoldDB" id="A0A0P7C631"/>
<keyword evidence="3" id="KW-1185">Reference proteome</keyword>
<dbReference type="RefSeq" id="WP_055147196.1">
    <property type="nucleotide sequence ID" value="NZ_JXSZ01000006.1"/>
</dbReference>
<dbReference type="Proteomes" id="UP000050454">
    <property type="component" value="Unassembled WGS sequence"/>
</dbReference>
<dbReference type="STRING" id="1605367.AFM12_09560"/>
<keyword evidence="1" id="KW-0472">Membrane</keyword>
<evidence type="ECO:0000313" key="2">
    <source>
        <dbReference type="EMBL" id="KPM48811.1"/>
    </source>
</evidence>
<feature type="transmembrane region" description="Helical" evidence="1">
    <location>
        <begin position="7"/>
        <end position="27"/>
    </location>
</feature>
<evidence type="ECO:0000313" key="3">
    <source>
        <dbReference type="Proteomes" id="UP000050454"/>
    </source>
</evidence>
<organism evidence="2 3">
    <name type="scientific">Jiulongibacter sediminis</name>
    <dbReference type="NCBI Taxonomy" id="1605367"/>
    <lineage>
        <taxon>Bacteria</taxon>
        <taxon>Pseudomonadati</taxon>
        <taxon>Bacteroidota</taxon>
        <taxon>Cytophagia</taxon>
        <taxon>Cytophagales</taxon>
        <taxon>Leadbetterellaceae</taxon>
        <taxon>Jiulongibacter</taxon>
    </lineage>
</organism>
<dbReference type="Pfam" id="PF03817">
    <property type="entry name" value="MadL"/>
    <property type="match status" value="1"/>
</dbReference>
<keyword evidence="1" id="KW-0812">Transmembrane</keyword>
<dbReference type="OrthoDB" id="286752at2"/>
<dbReference type="PATRIC" id="fig|1605367.3.peg.3297"/>
<evidence type="ECO:0000256" key="1">
    <source>
        <dbReference type="SAM" id="Phobius"/>
    </source>
</evidence>
<proteinExistence type="predicted"/>
<accession>A0A0P7C631</accession>
<dbReference type="GO" id="GO:0016020">
    <property type="term" value="C:membrane"/>
    <property type="evidence" value="ECO:0007669"/>
    <property type="project" value="InterPro"/>
</dbReference>